<sequence>MIILTIFILYLILPKAKESIIKAEIQKANYCQIDADCIDAGGKCPFGCYNYVNKDRVLEISKKIETYTSKCVYGCISCPTAKCSNNKCVASCN</sequence>
<evidence type="ECO:0000313" key="2">
    <source>
        <dbReference type="Proteomes" id="UP000034137"/>
    </source>
</evidence>
<name>A0A0G0Q7C7_9BACT</name>
<dbReference type="Proteomes" id="UP000034137">
    <property type="component" value="Unassembled WGS sequence"/>
</dbReference>
<accession>A0A0G0Q7C7</accession>
<gene>
    <name evidence="1" type="ORF">UT64_C0012G0008</name>
</gene>
<evidence type="ECO:0000313" key="1">
    <source>
        <dbReference type="EMBL" id="KKR33216.1"/>
    </source>
</evidence>
<dbReference type="AlphaFoldDB" id="A0A0G0Q7C7"/>
<proteinExistence type="predicted"/>
<reference evidence="1 2" key="1">
    <citation type="journal article" date="2015" name="Nature">
        <title>rRNA introns, odd ribosomes, and small enigmatic genomes across a large radiation of phyla.</title>
        <authorList>
            <person name="Brown C.T."/>
            <person name="Hug L.A."/>
            <person name="Thomas B.C."/>
            <person name="Sharon I."/>
            <person name="Castelle C.J."/>
            <person name="Singh A."/>
            <person name="Wilkins M.J."/>
            <person name="Williams K.H."/>
            <person name="Banfield J.F."/>
        </authorList>
    </citation>
    <scope>NUCLEOTIDE SEQUENCE [LARGE SCALE GENOMIC DNA]</scope>
</reference>
<organism evidence="1 2">
    <name type="scientific">Candidatus Falkowbacteria bacterium GW2011_GWF2_39_8</name>
    <dbReference type="NCBI Taxonomy" id="1618642"/>
    <lineage>
        <taxon>Bacteria</taxon>
        <taxon>Candidatus Falkowiibacteriota</taxon>
    </lineage>
</organism>
<comment type="caution">
    <text evidence="1">The sequence shown here is derived from an EMBL/GenBank/DDBJ whole genome shotgun (WGS) entry which is preliminary data.</text>
</comment>
<protein>
    <submittedName>
        <fullName evidence="1">Uncharacterized protein</fullName>
    </submittedName>
</protein>
<dbReference type="EMBL" id="LBXO01000012">
    <property type="protein sequence ID" value="KKR33216.1"/>
    <property type="molecule type" value="Genomic_DNA"/>
</dbReference>